<proteinExistence type="inferred from homology"/>
<keyword evidence="6" id="KW-0999">Mitochondrion inner membrane</keyword>
<dbReference type="Gene3D" id="1.50.40.10">
    <property type="entry name" value="Mitochondrial carrier domain"/>
    <property type="match status" value="1"/>
</dbReference>
<keyword evidence="7" id="KW-1133">Transmembrane helix</keyword>
<evidence type="ECO:0000256" key="3">
    <source>
        <dbReference type="ARBA" id="ARBA00022448"/>
    </source>
</evidence>
<evidence type="ECO:0000256" key="11">
    <source>
        <dbReference type="RuleBase" id="RU000488"/>
    </source>
</evidence>
<keyword evidence="3 11" id="KW-0813">Transport</keyword>
<dbReference type="PROSITE" id="PS50920">
    <property type="entry name" value="SOLCAR"/>
    <property type="match status" value="3"/>
</dbReference>
<keyword evidence="8" id="KW-0496">Mitochondrion</keyword>
<feature type="repeat" description="Solcar" evidence="10">
    <location>
        <begin position="115"/>
        <end position="207"/>
    </location>
</feature>
<dbReference type="Proteomes" id="UP001153712">
    <property type="component" value="Chromosome 2"/>
</dbReference>
<evidence type="ECO:0000256" key="2">
    <source>
        <dbReference type="ARBA" id="ARBA00006375"/>
    </source>
</evidence>
<dbReference type="GO" id="GO:0005743">
    <property type="term" value="C:mitochondrial inner membrane"/>
    <property type="evidence" value="ECO:0007669"/>
    <property type="project" value="UniProtKB-SubCell"/>
</dbReference>
<dbReference type="FunFam" id="1.50.40.10:FF:000062">
    <property type="entry name" value="mitochondrial uncoupling protein 3"/>
    <property type="match status" value="1"/>
</dbReference>
<comment type="similarity">
    <text evidence="2 11">Belongs to the mitochondrial carrier (TC 2.A.29) family.</text>
</comment>
<dbReference type="PROSITE" id="PS51257">
    <property type="entry name" value="PROKAR_LIPOPROTEIN"/>
    <property type="match status" value="1"/>
</dbReference>
<keyword evidence="4 10" id="KW-0812">Transmembrane</keyword>
<dbReference type="PANTHER" id="PTHR45618">
    <property type="entry name" value="MITOCHONDRIAL DICARBOXYLATE CARRIER-RELATED"/>
    <property type="match status" value="1"/>
</dbReference>
<dbReference type="Pfam" id="PF00153">
    <property type="entry name" value="Mito_carr"/>
    <property type="match status" value="3"/>
</dbReference>
<dbReference type="InterPro" id="IPR018108">
    <property type="entry name" value="MCP_transmembrane"/>
</dbReference>
<dbReference type="SUPFAM" id="SSF103506">
    <property type="entry name" value="Mitochondrial carrier"/>
    <property type="match status" value="1"/>
</dbReference>
<evidence type="ECO:0000256" key="6">
    <source>
        <dbReference type="ARBA" id="ARBA00022792"/>
    </source>
</evidence>
<evidence type="ECO:0000256" key="9">
    <source>
        <dbReference type="ARBA" id="ARBA00023136"/>
    </source>
</evidence>
<gene>
    <name evidence="12" type="ORF">PHYEVI_LOCUS5813</name>
</gene>
<dbReference type="OrthoDB" id="756301at2759"/>
<comment type="subcellular location">
    <subcellularLocation>
        <location evidence="1">Mitochondrion inner membrane</location>
        <topology evidence="1">Multi-pass membrane protein</topology>
    </subcellularLocation>
</comment>
<evidence type="ECO:0000256" key="4">
    <source>
        <dbReference type="ARBA" id="ARBA00022692"/>
    </source>
</evidence>
<sequence>MDRRKPSPLINVDSLWCIYVCGAVAACNAELYTFPFDLVKTRLQIQGAQADKSGAGPRGGMLSTGLQVVKNEGFLALWNGISGMWLRHSIYSGMRIVVYTKSKEYLQSRSPGRPLPVWQLMLCGVACGFISQFVASPSDLIKVQLQMEGRRKLMGLPPRVHGIRDAIVKLYSTGGIRGMWTGWEPNCARAVLVNVGNFTVYDVSKKLILDNTGLPDKILVHSLASSMAGLMATILSTPADVIKSRVMNQPVDKSGRGELYSGAWDCAVKTVSQEGPFALYKGFLPSWLRLGPWAVVYWITYENIRIIIGGKTLS</sequence>
<evidence type="ECO:0000313" key="12">
    <source>
        <dbReference type="EMBL" id="CAG9859439.1"/>
    </source>
</evidence>
<keyword evidence="9 10" id="KW-0472">Membrane</keyword>
<feature type="repeat" description="Solcar" evidence="10">
    <location>
        <begin position="216"/>
        <end position="307"/>
    </location>
</feature>
<keyword evidence="5" id="KW-0677">Repeat</keyword>
<evidence type="ECO:0000256" key="10">
    <source>
        <dbReference type="PROSITE-ProRule" id="PRU00282"/>
    </source>
</evidence>
<evidence type="ECO:0000256" key="5">
    <source>
        <dbReference type="ARBA" id="ARBA00022737"/>
    </source>
</evidence>
<organism evidence="12 13">
    <name type="scientific">Phyllotreta striolata</name>
    <name type="common">Striped flea beetle</name>
    <name type="synonym">Crioceris striolata</name>
    <dbReference type="NCBI Taxonomy" id="444603"/>
    <lineage>
        <taxon>Eukaryota</taxon>
        <taxon>Metazoa</taxon>
        <taxon>Ecdysozoa</taxon>
        <taxon>Arthropoda</taxon>
        <taxon>Hexapoda</taxon>
        <taxon>Insecta</taxon>
        <taxon>Pterygota</taxon>
        <taxon>Neoptera</taxon>
        <taxon>Endopterygota</taxon>
        <taxon>Coleoptera</taxon>
        <taxon>Polyphaga</taxon>
        <taxon>Cucujiformia</taxon>
        <taxon>Chrysomeloidea</taxon>
        <taxon>Chrysomelidae</taxon>
        <taxon>Galerucinae</taxon>
        <taxon>Alticini</taxon>
        <taxon>Phyllotreta</taxon>
    </lineage>
</organism>
<name>A0A9N9TMQ4_PHYSR</name>
<dbReference type="InterPro" id="IPR023395">
    <property type="entry name" value="MCP_dom_sf"/>
</dbReference>
<protein>
    <recommendedName>
        <fullName evidence="14">Mitochondrial uncoupling protein 4</fullName>
    </recommendedName>
</protein>
<feature type="repeat" description="Solcar" evidence="10">
    <location>
        <begin position="13"/>
        <end position="105"/>
    </location>
</feature>
<dbReference type="EMBL" id="OU900095">
    <property type="protein sequence ID" value="CAG9859439.1"/>
    <property type="molecule type" value="Genomic_DNA"/>
</dbReference>
<evidence type="ECO:0000256" key="8">
    <source>
        <dbReference type="ARBA" id="ARBA00023128"/>
    </source>
</evidence>
<reference evidence="12" key="1">
    <citation type="submission" date="2022-01" db="EMBL/GenBank/DDBJ databases">
        <authorList>
            <person name="King R."/>
        </authorList>
    </citation>
    <scope>NUCLEOTIDE SEQUENCE</scope>
</reference>
<dbReference type="AlphaFoldDB" id="A0A9N9TMQ4"/>
<evidence type="ECO:0000313" key="13">
    <source>
        <dbReference type="Proteomes" id="UP001153712"/>
    </source>
</evidence>
<evidence type="ECO:0000256" key="7">
    <source>
        <dbReference type="ARBA" id="ARBA00022989"/>
    </source>
</evidence>
<accession>A0A9N9TMQ4</accession>
<evidence type="ECO:0008006" key="14">
    <source>
        <dbReference type="Google" id="ProtNLM"/>
    </source>
</evidence>
<dbReference type="InterPro" id="IPR050391">
    <property type="entry name" value="Mito_Metabolite_Transporter"/>
</dbReference>
<evidence type="ECO:0000256" key="1">
    <source>
        <dbReference type="ARBA" id="ARBA00004448"/>
    </source>
</evidence>
<keyword evidence="13" id="KW-1185">Reference proteome</keyword>